<keyword evidence="2 6" id="KW-0031">Aminopeptidase</keyword>
<dbReference type="CDD" id="cd01086">
    <property type="entry name" value="MetAP1"/>
    <property type="match status" value="1"/>
</dbReference>
<dbReference type="GO" id="GO:0005829">
    <property type="term" value="C:cytosol"/>
    <property type="evidence" value="ECO:0007669"/>
    <property type="project" value="TreeGrafter"/>
</dbReference>
<dbReference type="GO" id="GO:0070006">
    <property type="term" value="F:metalloaminopeptidase activity"/>
    <property type="evidence" value="ECO:0007669"/>
    <property type="project" value="UniProtKB-UniRule"/>
</dbReference>
<sequence>MMNPINNYFPVYNSEELKKIRKSSQISAFVLKELIKNIKPGVTPIELEQRARRLIKVRGCEPAFLGYNGYEFATCISVNNAVVHGLPDSRKIKESDLIGIDLGVKYDGYYSDCAVTVPVGKISNEAQKLLRITKKALNEAVKIIKPKIHLGDVEYTIEKILSVEGLGIVKDLTGHGVGKSLHEGPSIRNYGKSGSGPLLQEGNVLAIEPMATLGDGNIKVDGSGWTVLTRDDTTSAQFEYTVEVTRTGCRILTQW</sequence>
<evidence type="ECO:0000313" key="10">
    <source>
        <dbReference type="Proteomes" id="UP000228596"/>
    </source>
</evidence>
<comment type="caution">
    <text evidence="9">The sequence shown here is derived from an EMBL/GenBank/DDBJ whole genome shotgun (WGS) entry which is preliminary data.</text>
</comment>
<feature type="binding site" evidence="6">
    <location>
        <position position="84"/>
    </location>
    <ligand>
        <name>substrate</name>
    </ligand>
</feature>
<dbReference type="InterPro" id="IPR001714">
    <property type="entry name" value="Pept_M24_MAP"/>
</dbReference>
<feature type="binding site" evidence="6">
    <location>
        <position position="239"/>
    </location>
    <ligand>
        <name>a divalent metal cation</name>
        <dbReference type="ChEBI" id="CHEBI:60240"/>
        <label>2</label>
        <note>catalytic</note>
    </ligand>
</feature>
<dbReference type="EC" id="3.4.11.18" evidence="6 7"/>
<feature type="binding site" evidence="6">
    <location>
        <position position="175"/>
    </location>
    <ligand>
        <name>a divalent metal cation</name>
        <dbReference type="ChEBI" id="CHEBI:60240"/>
        <label>2</label>
        <note>catalytic</note>
    </ligand>
</feature>
<gene>
    <name evidence="6 9" type="primary">map</name>
    <name evidence="9" type="ORF">COT77_00570</name>
</gene>
<dbReference type="Gene3D" id="3.90.230.10">
    <property type="entry name" value="Creatinase/methionine aminopeptidase superfamily"/>
    <property type="match status" value="1"/>
</dbReference>
<proteinExistence type="inferred from homology"/>
<evidence type="ECO:0000313" key="9">
    <source>
        <dbReference type="EMBL" id="PIT97591.1"/>
    </source>
</evidence>
<dbReference type="GO" id="GO:0004239">
    <property type="term" value="F:initiator methionyl aminopeptidase activity"/>
    <property type="evidence" value="ECO:0007669"/>
    <property type="project" value="UniProtKB-UniRule"/>
</dbReference>
<evidence type="ECO:0000256" key="5">
    <source>
        <dbReference type="ARBA" id="ARBA00022801"/>
    </source>
</evidence>
<feature type="binding site" evidence="6">
    <location>
        <position position="112"/>
    </location>
    <ligand>
        <name>a divalent metal cation</name>
        <dbReference type="ChEBI" id="CHEBI:60240"/>
        <label>2</label>
        <note>catalytic</note>
    </ligand>
</feature>
<comment type="function">
    <text evidence="1 6">Removes the N-terminal methionine from nascent proteins. The N-terminal methionine is often cleaved when the second residue in the primary sequence is small and uncharged (Met-Ala-, Cys, Gly, Pro, Ser, Thr, or Val). Requires deformylation of the N(alpha)-formylated initiator methionine before it can be hydrolyzed.</text>
</comment>
<dbReference type="HAMAP" id="MF_01974">
    <property type="entry name" value="MetAP_1"/>
    <property type="match status" value="1"/>
</dbReference>
<keyword evidence="3 6" id="KW-0645">Protease</keyword>
<evidence type="ECO:0000256" key="1">
    <source>
        <dbReference type="ARBA" id="ARBA00002521"/>
    </source>
</evidence>
<feature type="domain" description="Peptidase M24" evidence="8">
    <location>
        <begin position="19"/>
        <end position="245"/>
    </location>
</feature>
<reference evidence="10" key="1">
    <citation type="submission" date="2017-09" db="EMBL/GenBank/DDBJ databases">
        <title>Depth-based differentiation of microbial function through sediment-hosted aquifers and enrichment of novel symbionts in the deep terrestrial subsurface.</title>
        <authorList>
            <person name="Probst A.J."/>
            <person name="Ladd B."/>
            <person name="Jarett J.K."/>
            <person name="Geller-Mcgrath D.E."/>
            <person name="Sieber C.M.K."/>
            <person name="Emerson J.B."/>
            <person name="Anantharaman K."/>
            <person name="Thomas B.C."/>
            <person name="Malmstrom R."/>
            <person name="Stieglmeier M."/>
            <person name="Klingl A."/>
            <person name="Woyke T."/>
            <person name="Ryan C.M."/>
            <person name="Banfield J.F."/>
        </authorList>
    </citation>
    <scope>NUCLEOTIDE SEQUENCE [LARGE SCALE GENOMIC DNA]</scope>
</reference>
<dbReference type="PRINTS" id="PR00599">
    <property type="entry name" value="MAPEPTIDASE"/>
</dbReference>
<name>A0A2M6WXW1_9BACT</name>
<dbReference type="Proteomes" id="UP000228596">
    <property type="component" value="Unassembled WGS sequence"/>
</dbReference>
<evidence type="ECO:0000256" key="7">
    <source>
        <dbReference type="RuleBase" id="RU003653"/>
    </source>
</evidence>
<comment type="subunit">
    <text evidence="6">Monomer.</text>
</comment>
<dbReference type="PANTHER" id="PTHR43330">
    <property type="entry name" value="METHIONINE AMINOPEPTIDASE"/>
    <property type="match status" value="1"/>
</dbReference>
<feature type="binding site" evidence="6">
    <location>
        <position position="101"/>
    </location>
    <ligand>
        <name>a divalent metal cation</name>
        <dbReference type="ChEBI" id="CHEBI:60240"/>
        <label>1</label>
    </ligand>
</feature>
<dbReference type="NCBIfam" id="TIGR00500">
    <property type="entry name" value="met_pdase_I"/>
    <property type="match status" value="1"/>
</dbReference>
<dbReference type="GO" id="GO:0006508">
    <property type="term" value="P:proteolysis"/>
    <property type="evidence" value="ECO:0007669"/>
    <property type="project" value="UniProtKB-KW"/>
</dbReference>
<dbReference type="Pfam" id="PF00557">
    <property type="entry name" value="Peptidase_M24"/>
    <property type="match status" value="1"/>
</dbReference>
<feature type="binding site" evidence="6">
    <location>
        <position position="208"/>
    </location>
    <ligand>
        <name>a divalent metal cation</name>
        <dbReference type="ChEBI" id="CHEBI:60240"/>
        <label>2</label>
        <note>catalytic</note>
    </ligand>
</feature>
<keyword evidence="5 6" id="KW-0378">Hydrolase</keyword>
<dbReference type="InterPro" id="IPR002467">
    <property type="entry name" value="Pept_M24A_MAP1"/>
</dbReference>
<evidence type="ECO:0000256" key="3">
    <source>
        <dbReference type="ARBA" id="ARBA00022670"/>
    </source>
</evidence>
<protein>
    <recommendedName>
        <fullName evidence="6 7">Methionine aminopeptidase</fullName>
        <shortName evidence="6">MAP</shortName>
        <shortName evidence="6">MetAP</shortName>
        <ecNumber evidence="6 7">3.4.11.18</ecNumber>
    </recommendedName>
    <alternativeName>
        <fullName evidence="6">Peptidase M</fullName>
    </alternativeName>
</protein>
<evidence type="ECO:0000256" key="4">
    <source>
        <dbReference type="ARBA" id="ARBA00022723"/>
    </source>
</evidence>
<dbReference type="EMBL" id="PEZV01000004">
    <property type="protein sequence ID" value="PIT97591.1"/>
    <property type="molecule type" value="Genomic_DNA"/>
</dbReference>
<organism evidence="9 10">
    <name type="scientific">Candidatus Berkelbacteria bacterium CG10_big_fil_rev_8_21_14_0_10_41_12</name>
    <dbReference type="NCBI Taxonomy" id="1974513"/>
    <lineage>
        <taxon>Bacteria</taxon>
        <taxon>Candidatus Berkelbacteria</taxon>
    </lineage>
</organism>
<evidence type="ECO:0000256" key="2">
    <source>
        <dbReference type="ARBA" id="ARBA00022438"/>
    </source>
</evidence>
<dbReference type="PANTHER" id="PTHR43330:SF27">
    <property type="entry name" value="METHIONINE AMINOPEPTIDASE"/>
    <property type="match status" value="1"/>
</dbReference>
<comment type="catalytic activity">
    <reaction evidence="6 7">
        <text>Release of N-terminal amino acids, preferentially methionine, from peptides and arylamides.</text>
        <dbReference type="EC" id="3.4.11.18"/>
    </reaction>
</comment>
<dbReference type="InterPro" id="IPR000994">
    <property type="entry name" value="Pept_M24"/>
</dbReference>
<feature type="binding site" evidence="6">
    <location>
        <position position="239"/>
    </location>
    <ligand>
        <name>a divalent metal cation</name>
        <dbReference type="ChEBI" id="CHEBI:60240"/>
        <label>1</label>
    </ligand>
</feature>
<comment type="cofactor">
    <cofactor evidence="6">
        <name>Co(2+)</name>
        <dbReference type="ChEBI" id="CHEBI:48828"/>
    </cofactor>
    <cofactor evidence="6">
        <name>Zn(2+)</name>
        <dbReference type="ChEBI" id="CHEBI:29105"/>
    </cofactor>
    <cofactor evidence="6">
        <name>Mn(2+)</name>
        <dbReference type="ChEBI" id="CHEBI:29035"/>
    </cofactor>
    <cofactor evidence="6">
        <name>Fe(2+)</name>
        <dbReference type="ChEBI" id="CHEBI:29033"/>
    </cofactor>
    <text evidence="6">Binds 2 divalent metal cations per subunit. Has a high-affinity and a low affinity metal-binding site. The true nature of the physiological cofactor is under debate. The enzyme is active with cobalt, zinc, manganese or divalent iron ions. Most likely, methionine aminopeptidases function as mononuclear Fe(2+)-metalloproteases under physiological conditions, and the catalytically relevant metal-binding site has been assigned to the histidine-containing high-affinity site.</text>
</comment>
<keyword evidence="4 6" id="KW-0479">Metal-binding</keyword>
<comment type="similarity">
    <text evidence="6">Belongs to the peptidase M24A family. Methionine aminopeptidase type 1 subfamily.</text>
</comment>
<dbReference type="GO" id="GO:0046872">
    <property type="term" value="F:metal ion binding"/>
    <property type="evidence" value="ECO:0007669"/>
    <property type="project" value="UniProtKB-UniRule"/>
</dbReference>
<feature type="binding site" evidence="6">
    <location>
        <position position="112"/>
    </location>
    <ligand>
        <name>a divalent metal cation</name>
        <dbReference type="ChEBI" id="CHEBI:60240"/>
        <label>1</label>
    </ligand>
</feature>
<accession>A0A2M6WXW1</accession>
<dbReference type="AlphaFoldDB" id="A0A2M6WXW1"/>
<feature type="binding site" evidence="6">
    <location>
        <position position="182"/>
    </location>
    <ligand>
        <name>substrate</name>
    </ligand>
</feature>
<evidence type="ECO:0000259" key="8">
    <source>
        <dbReference type="Pfam" id="PF00557"/>
    </source>
</evidence>
<evidence type="ECO:0000256" key="6">
    <source>
        <dbReference type="HAMAP-Rule" id="MF_01974"/>
    </source>
</evidence>
<dbReference type="SUPFAM" id="SSF55920">
    <property type="entry name" value="Creatinase/aminopeptidase"/>
    <property type="match status" value="1"/>
</dbReference>
<dbReference type="InterPro" id="IPR036005">
    <property type="entry name" value="Creatinase/aminopeptidase-like"/>
</dbReference>